<dbReference type="FunFam" id="3.40.50.300:FF:000042">
    <property type="entry name" value="Maltose/maltodextrin ABC transporter, ATP-binding protein"/>
    <property type="match status" value="1"/>
</dbReference>
<dbReference type="EMBL" id="DRUB01000176">
    <property type="protein sequence ID" value="HHR96915.1"/>
    <property type="molecule type" value="Genomic_DNA"/>
</dbReference>
<accession>A0A7C5YXI5</accession>
<organism evidence="13">
    <name type="scientific">Ignisphaera aggregans</name>
    <dbReference type="NCBI Taxonomy" id="334771"/>
    <lineage>
        <taxon>Archaea</taxon>
        <taxon>Thermoproteota</taxon>
        <taxon>Thermoprotei</taxon>
        <taxon>Desulfurococcales</taxon>
        <taxon>Desulfurococcaceae</taxon>
        <taxon>Ignisphaera</taxon>
    </lineage>
</organism>
<keyword evidence="6" id="KW-0472">Membrane</keyword>
<dbReference type="GO" id="GO:0005524">
    <property type="term" value="F:ATP binding"/>
    <property type="evidence" value="ECO:0007669"/>
    <property type="project" value="UniProtKB-KW"/>
</dbReference>
<dbReference type="InterPro" id="IPR005893">
    <property type="entry name" value="PotA-like"/>
</dbReference>
<dbReference type="GO" id="GO:0043190">
    <property type="term" value="C:ATP-binding cassette (ABC) transporter complex"/>
    <property type="evidence" value="ECO:0007669"/>
    <property type="project" value="InterPro"/>
</dbReference>
<dbReference type="Pfam" id="PF08402">
    <property type="entry name" value="TOBE_2"/>
    <property type="match status" value="1"/>
</dbReference>
<evidence type="ECO:0000256" key="10">
    <source>
        <dbReference type="ARBA" id="ARBA00041133"/>
    </source>
</evidence>
<dbReference type="InterPro" id="IPR003593">
    <property type="entry name" value="AAA+_ATPase"/>
</dbReference>
<comment type="caution">
    <text evidence="13">The sequence shown here is derived from an EMBL/GenBank/DDBJ whole genome shotgun (WGS) entry which is preliminary data.</text>
</comment>
<dbReference type="NCBIfam" id="TIGR01187">
    <property type="entry name" value="potA"/>
    <property type="match status" value="1"/>
</dbReference>
<keyword evidence="5" id="KW-1278">Translocase</keyword>
<dbReference type="Gene3D" id="2.40.50.140">
    <property type="entry name" value="Nucleic acid-binding proteins"/>
    <property type="match status" value="1"/>
</dbReference>
<dbReference type="InterPro" id="IPR012340">
    <property type="entry name" value="NA-bd_OB-fold"/>
</dbReference>
<proteinExistence type="inferred from homology"/>
<evidence type="ECO:0000256" key="1">
    <source>
        <dbReference type="ARBA" id="ARBA00022448"/>
    </source>
</evidence>
<reference evidence="13" key="1">
    <citation type="journal article" date="2020" name="mSystems">
        <title>Genome- and Community-Level Interaction Insights into Carbon Utilization and Element Cycling Functions of Hydrothermarchaeota in Hydrothermal Sediment.</title>
        <authorList>
            <person name="Zhou Z."/>
            <person name="Liu Y."/>
            <person name="Xu W."/>
            <person name="Pan J."/>
            <person name="Luo Z.H."/>
            <person name="Li M."/>
        </authorList>
    </citation>
    <scope>NUCLEOTIDE SEQUENCE [LARGE SCALE GENOMIC DNA]</scope>
    <source>
        <strain evidence="13">SpSt-1</strain>
    </source>
</reference>
<dbReference type="InterPro" id="IPR017871">
    <property type="entry name" value="ABC_transporter-like_CS"/>
</dbReference>
<name>A0A7C5YXI5_9CREN</name>
<dbReference type="SUPFAM" id="SSF50331">
    <property type="entry name" value="MOP-like"/>
    <property type="match status" value="1"/>
</dbReference>
<dbReference type="SMART" id="SM00382">
    <property type="entry name" value="AAA"/>
    <property type="match status" value="1"/>
</dbReference>
<keyword evidence="4 13" id="KW-0067">ATP-binding</keyword>
<sequence>MTRVSLRKVVKRFGNVYAAKDVELDIAKGEFFTLLGPSGCGKTTTLRIIAGFEYPDSGQVFFDDEDVTYTKPYERGTAMVFQNYALWPHMSVFDNVAYGLKIRKLPKEEIRSRVLEVLDLVGLRGLEDRYPLQLSGGQQQRVALARALVVEPKVLLLDEPLSNLDAKLRIRMREEIKKIQKTLNITTIYVTHDQEEAMSISDRVAVMNQGRILQVGTPQDIYFRPKNVFVATFIGKSTLLQGKVVKRDADMVVVDVGGEARITGRLGSDSRIKEGDDAVLVIKPEDFTVEPPEEHYNAIEGVVEFSMFLGSFTQLRMSVANQNLKVFIDPKKEVKPGSKFVIYVKVDDVLVFPRSEEGILEIA</sequence>
<gene>
    <name evidence="13" type="ORF">ENL47_09025</name>
</gene>
<dbReference type="Pfam" id="PF00005">
    <property type="entry name" value="ABC_tran"/>
    <property type="match status" value="1"/>
</dbReference>
<evidence type="ECO:0000256" key="7">
    <source>
        <dbReference type="ARBA" id="ARBA00038307"/>
    </source>
</evidence>
<dbReference type="InterPro" id="IPR027417">
    <property type="entry name" value="P-loop_NTPase"/>
</dbReference>
<dbReference type="AlphaFoldDB" id="A0A7C5YXI5"/>
<dbReference type="InterPro" id="IPR003439">
    <property type="entry name" value="ABC_transporter-like_ATP-bd"/>
</dbReference>
<dbReference type="SUPFAM" id="SSF52540">
    <property type="entry name" value="P-loop containing nucleoside triphosphate hydrolases"/>
    <property type="match status" value="1"/>
</dbReference>
<keyword evidence="2" id="KW-1003">Cell membrane</keyword>
<comment type="subunit">
    <text evidence="8">The complex is composed of two ATP-binding proteins (WtpC), two transmembrane proteins (WtpB) and a solute-binding protein (WtpA).</text>
</comment>
<dbReference type="InterPro" id="IPR050093">
    <property type="entry name" value="ABC_SmlMolc_Importer"/>
</dbReference>
<evidence type="ECO:0000256" key="3">
    <source>
        <dbReference type="ARBA" id="ARBA00022741"/>
    </source>
</evidence>
<feature type="domain" description="ABC transporter" evidence="12">
    <location>
        <begin position="4"/>
        <end position="234"/>
    </location>
</feature>
<keyword evidence="3" id="KW-0547">Nucleotide-binding</keyword>
<comment type="similarity">
    <text evidence="7">Belongs to the ABC transporter superfamily. Sulfate/tungstate importer (TC 3.A.1.6) family.</text>
</comment>
<dbReference type="Gene3D" id="2.40.50.100">
    <property type="match status" value="1"/>
</dbReference>
<evidence type="ECO:0000256" key="8">
    <source>
        <dbReference type="ARBA" id="ARBA00038781"/>
    </source>
</evidence>
<dbReference type="InterPro" id="IPR008995">
    <property type="entry name" value="Mo/tungstate-bd_C_term_dom"/>
</dbReference>
<comment type="catalytic activity">
    <reaction evidence="11">
        <text>tungstate(in) + ATP + H2O = tungstate(out) + ADP + phosphate + H(+)</text>
        <dbReference type="Rhea" id="RHEA:35027"/>
        <dbReference type="ChEBI" id="CHEBI:15377"/>
        <dbReference type="ChEBI" id="CHEBI:15378"/>
        <dbReference type="ChEBI" id="CHEBI:30616"/>
        <dbReference type="ChEBI" id="CHEBI:43474"/>
        <dbReference type="ChEBI" id="CHEBI:46502"/>
        <dbReference type="ChEBI" id="CHEBI:456216"/>
        <dbReference type="EC" id="7.3.2.6"/>
    </reaction>
</comment>
<dbReference type="PANTHER" id="PTHR42781">
    <property type="entry name" value="SPERMIDINE/PUTRESCINE IMPORT ATP-BINDING PROTEIN POTA"/>
    <property type="match status" value="1"/>
</dbReference>
<protein>
    <recommendedName>
        <fullName evidence="10">Molybdate/tungstate import ATP-binding protein WtpC</fullName>
        <ecNumber evidence="9">7.3.2.6</ecNumber>
    </recommendedName>
</protein>
<dbReference type="PROSITE" id="PS00211">
    <property type="entry name" value="ABC_TRANSPORTER_1"/>
    <property type="match status" value="1"/>
</dbReference>
<dbReference type="GO" id="GO:1901238">
    <property type="term" value="F:ABC-type tungstate transporter activity"/>
    <property type="evidence" value="ECO:0007669"/>
    <property type="project" value="UniProtKB-EC"/>
</dbReference>
<evidence type="ECO:0000313" key="13">
    <source>
        <dbReference type="EMBL" id="HHR96915.1"/>
    </source>
</evidence>
<evidence type="ECO:0000256" key="11">
    <source>
        <dbReference type="ARBA" id="ARBA00047936"/>
    </source>
</evidence>
<dbReference type="InterPro" id="IPR013611">
    <property type="entry name" value="Transp-assoc_OB_typ2"/>
</dbReference>
<dbReference type="EC" id="7.3.2.6" evidence="9"/>
<dbReference type="PROSITE" id="PS50893">
    <property type="entry name" value="ABC_TRANSPORTER_2"/>
    <property type="match status" value="1"/>
</dbReference>
<evidence type="ECO:0000256" key="5">
    <source>
        <dbReference type="ARBA" id="ARBA00022967"/>
    </source>
</evidence>
<dbReference type="GO" id="GO:0015417">
    <property type="term" value="F:ABC-type polyamine transporter activity"/>
    <property type="evidence" value="ECO:0007669"/>
    <property type="project" value="InterPro"/>
</dbReference>
<dbReference type="GO" id="GO:0016887">
    <property type="term" value="F:ATP hydrolysis activity"/>
    <property type="evidence" value="ECO:0007669"/>
    <property type="project" value="InterPro"/>
</dbReference>
<evidence type="ECO:0000256" key="6">
    <source>
        <dbReference type="ARBA" id="ARBA00023136"/>
    </source>
</evidence>
<dbReference type="Gene3D" id="3.40.50.300">
    <property type="entry name" value="P-loop containing nucleotide triphosphate hydrolases"/>
    <property type="match status" value="1"/>
</dbReference>
<evidence type="ECO:0000256" key="9">
    <source>
        <dbReference type="ARBA" id="ARBA00039025"/>
    </source>
</evidence>
<dbReference type="PANTHER" id="PTHR42781:SF4">
    <property type="entry name" value="SPERMIDINE_PUTRESCINE IMPORT ATP-BINDING PROTEIN POTA"/>
    <property type="match status" value="1"/>
</dbReference>
<evidence type="ECO:0000256" key="4">
    <source>
        <dbReference type="ARBA" id="ARBA00022840"/>
    </source>
</evidence>
<evidence type="ECO:0000259" key="12">
    <source>
        <dbReference type="PROSITE" id="PS50893"/>
    </source>
</evidence>
<keyword evidence="1" id="KW-0813">Transport</keyword>
<evidence type="ECO:0000256" key="2">
    <source>
        <dbReference type="ARBA" id="ARBA00022475"/>
    </source>
</evidence>